<evidence type="ECO:0000313" key="1">
    <source>
        <dbReference type="EMBL" id="TFZ81698.1"/>
    </source>
</evidence>
<dbReference type="Proteomes" id="UP000297890">
    <property type="component" value="Unassembled WGS sequence"/>
</dbReference>
<gene>
    <name evidence="1" type="ORF">E4680_11550</name>
</gene>
<evidence type="ECO:0000313" key="2">
    <source>
        <dbReference type="Proteomes" id="UP000297890"/>
    </source>
</evidence>
<protein>
    <submittedName>
        <fullName evidence="1">Uncharacterized protein</fullName>
    </submittedName>
</protein>
<name>A0A4Z0F639_9GAMM</name>
<proteinExistence type="predicted"/>
<accession>A0A4Z0F639</accession>
<dbReference type="RefSeq" id="WP_135282575.1">
    <property type="nucleotide sequence ID" value="NZ_SRIO01000017.1"/>
</dbReference>
<keyword evidence="2" id="KW-1185">Reference proteome</keyword>
<dbReference type="EMBL" id="SRIO01000017">
    <property type="protein sequence ID" value="TFZ81698.1"/>
    <property type="molecule type" value="Genomic_DNA"/>
</dbReference>
<comment type="caution">
    <text evidence="1">The sequence shown here is derived from an EMBL/GenBank/DDBJ whole genome shotgun (WGS) entry which is preliminary data.</text>
</comment>
<reference evidence="1 2" key="1">
    <citation type="journal article" date="2019" name="ISME J.">
        <title>Candidatus Macondimonas diazotrophica, a novel gammaproteobacterial genus dominating crude-oil-contaminated coastal sediments.</title>
        <authorList>
            <person name="Karthikeyan S."/>
            <person name="Konstantinidis K."/>
        </authorList>
    </citation>
    <scope>NUCLEOTIDE SEQUENCE [LARGE SCALE GENOMIC DNA]</scope>
    <source>
        <strain evidence="1 2">KTK01</strain>
    </source>
</reference>
<organism evidence="1 2">
    <name type="scientific">Candidatus Macondimonas diazotrophica</name>
    <dbReference type="NCBI Taxonomy" id="2305248"/>
    <lineage>
        <taxon>Bacteria</taxon>
        <taxon>Pseudomonadati</taxon>
        <taxon>Pseudomonadota</taxon>
        <taxon>Gammaproteobacteria</taxon>
        <taxon>Chromatiales</taxon>
        <taxon>Ectothiorhodospiraceae</taxon>
        <taxon>Candidatus Macondimonas</taxon>
    </lineage>
</organism>
<dbReference type="AlphaFoldDB" id="A0A4Z0F639"/>
<sequence length="145" mass="15926">MYRLFKNKQPQVAVILSDASRVEFLNGIYITNKEAEIAQLESMAKTKECGVYFDADDTKVSEENLQELRSRYVPVRRSKAAKNRIRSPGIGSSKSLTGSQFQAGVSNTVTVLGSQENKIEEAVKVSGDPKNVSAAEALKNRLASK</sequence>